<protein>
    <submittedName>
        <fullName evidence="9">Cytochrome P450</fullName>
    </submittedName>
</protein>
<dbReference type="AlphaFoldDB" id="A0A8H7CKR4"/>
<dbReference type="Gene3D" id="1.10.630.10">
    <property type="entry name" value="Cytochrome P450"/>
    <property type="match status" value="1"/>
</dbReference>
<reference evidence="9" key="1">
    <citation type="submission" date="2020-05" db="EMBL/GenBank/DDBJ databases">
        <title>Mycena genomes resolve the evolution of fungal bioluminescence.</title>
        <authorList>
            <person name="Tsai I.J."/>
        </authorList>
    </citation>
    <scope>NUCLEOTIDE SEQUENCE</scope>
    <source>
        <strain evidence="9">CCC161011</strain>
    </source>
</reference>
<comment type="caution">
    <text evidence="9">The sequence shown here is derived from an EMBL/GenBank/DDBJ whole genome shotgun (WGS) entry which is preliminary data.</text>
</comment>
<dbReference type="InterPro" id="IPR036396">
    <property type="entry name" value="Cyt_P450_sf"/>
</dbReference>
<dbReference type="OrthoDB" id="2789670at2759"/>
<evidence type="ECO:0000256" key="5">
    <source>
        <dbReference type="ARBA" id="ARBA00022723"/>
    </source>
</evidence>
<proteinExistence type="inferred from homology"/>
<evidence type="ECO:0000256" key="1">
    <source>
        <dbReference type="ARBA" id="ARBA00001971"/>
    </source>
</evidence>
<dbReference type="InterPro" id="IPR001128">
    <property type="entry name" value="Cyt_P450"/>
</dbReference>
<comment type="cofactor">
    <cofactor evidence="1">
        <name>heme</name>
        <dbReference type="ChEBI" id="CHEBI:30413"/>
    </cofactor>
</comment>
<dbReference type="InterPro" id="IPR002401">
    <property type="entry name" value="Cyt_P450_E_grp-I"/>
</dbReference>
<keyword evidence="8" id="KW-0503">Monooxygenase</keyword>
<keyword evidence="6" id="KW-0560">Oxidoreductase</keyword>
<accession>A0A8H7CKR4</accession>
<dbReference type="EMBL" id="JACAZI010000020">
    <property type="protein sequence ID" value="KAF7338938.1"/>
    <property type="molecule type" value="Genomic_DNA"/>
</dbReference>
<evidence type="ECO:0000256" key="7">
    <source>
        <dbReference type="ARBA" id="ARBA00023004"/>
    </source>
</evidence>
<dbReference type="Proteomes" id="UP000620124">
    <property type="component" value="Unassembled WGS sequence"/>
</dbReference>
<evidence type="ECO:0000256" key="6">
    <source>
        <dbReference type="ARBA" id="ARBA00023002"/>
    </source>
</evidence>
<dbReference type="PRINTS" id="PR00463">
    <property type="entry name" value="EP450I"/>
</dbReference>
<evidence type="ECO:0000256" key="3">
    <source>
        <dbReference type="ARBA" id="ARBA00010617"/>
    </source>
</evidence>
<dbReference type="SUPFAM" id="SSF48264">
    <property type="entry name" value="Cytochrome P450"/>
    <property type="match status" value="1"/>
</dbReference>
<dbReference type="Pfam" id="PF00067">
    <property type="entry name" value="p450"/>
    <property type="match status" value="1"/>
</dbReference>
<dbReference type="GO" id="GO:0005506">
    <property type="term" value="F:iron ion binding"/>
    <property type="evidence" value="ECO:0007669"/>
    <property type="project" value="InterPro"/>
</dbReference>
<keyword evidence="10" id="KW-1185">Reference proteome</keyword>
<keyword evidence="5" id="KW-0479">Metal-binding</keyword>
<evidence type="ECO:0000313" key="9">
    <source>
        <dbReference type="EMBL" id="KAF7338938.1"/>
    </source>
</evidence>
<evidence type="ECO:0000313" key="10">
    <source>
        <dbReference type="Proteomes" id="UP000620124"/>
    </source>
</evidence>
<sequence>MAGALIMDVAYGIDVLPIDDPYIRLAKAALQGLALATLPGAFLVDTIPWLKYVPSWVPGAEFKRKATYWGKFALDLVEIPFAEAKRRMVCRASLQITLASLIRLEILGTAEDSVTSLSLRALDESNDPGRGAREEVAKAVAANIYAGGSDTTISALETFVLAMIANPEAQRRAQAEIDSVVGNDRLPNFTDEASLPYVSAIVKEVLRWRVVTPIAFPHRVTVEDEYRGYRIPVGSQVIGNVWAILHDETVYPNPETFNPERFLLDGKLNPAIRDPELVAFGFGRRYAL</sequence>
<dbReference type="PANTHER" id="PTHR46300">
    <property type="entry name" value="P450, PUTATIVE (EUROFUNG)-RELATED-RELATED"/>
    <property type="match status" value="1"/>
</dbReference>
<dbReference type="PANTHER" id="PTHR46300:SF7">
    <property type="entry name" value="P450, PUTATIVE (EUROFUNG)-RELATED"/>
    <property type="match status" value="1"/>
</dbReference>
<comment type="similarity">
    <text evidence="3">Belongs to the cytochrome P450 family.</text>
</comment>
<evidence type="ECO:0000256" key="2">
    <source>
        <dbReference type="ARBA" id="ARBA00005179"/>
    </source>
</evidence>
<dbReference type="GO" id="GO:0016705">
    <property type="term" value="F:oxidoreductase activity, acting on paired donors, with incorporation or reduction of molecular oxygen"/>
    <property type="evidence" value="ECO:0007669"/>
    <property type="project" value="InterPro"/>
</dbReference>
<evidence type="ECO:0000256" key="4">
    <source>
        <dbReference type="ARBA" id="ARBA00022617"/>
    </source>
</evidence>
<name>A0A8H7CKR4_9AGAR</name>
<gene>
    <name evidence="9" type="ORF">MVEN_01969900</name>
</gene>
<comment type="pathway">
    <text evidence="2">Secondary metabolite biosynthesis.</text>
</comment>
<dbReference type="GO" id="GO:0020037">
    <property type="term" value="F:heme binding"/>
    <property type="evidence" value="ECO:0007669"/>
    <property type="project" value="InterPro"/>
</dbReference>
<dbReference type="GO" id="GO:0004497">
    <property type="term" value="F:monooxygenase activity"/>
    <property type="evidence" value="ECO:0007669"/>
    <property type="project" value="UniProtKB-KW"/>
</dbReference>
<keyword evidence="7" id="KW-0408">Iron</keyword>
<evidence type="ECO:0000256" key="8">
    <source>
        <dbReference type="ARBA" id="ARBA00023033"/>
    </source>
</evidence>
<keyword evidence="4" id="KW-0349">Heme</keyword>
<dbReference type="InterPro" id="IPR050364">
    <property type="entry name" value="Cytochrome_P450_fung"/>
</dbReference>
<organism evidence="9 10">
    <name type="scientific">Mycena venus</name>
    <dbReference type="NCBI Taxonomy" id="2733690"/>
    <lineage>
        <taxon>Eukaryota</taxon>
        <taxon>Fungi</taxon>
        <taxon>Dikarya</taxon>
        <taxon>Basidiomycota</taxon>
        <taxon>Agaricomycotina</taxon>
        <taxon>Agaricomycetes</taxon>
        <taxon>Agaricomycetidae</taxon>
        <taxon>Agaricales</taxon>
        <taxon>Marasmiineae</taxon>
        <taxon>Mycenaceae</taxon>
        <taxon>Mycena</taxon>
    </lineage>
</organism>